<evidence type="ECO:0000256" key="3">
    <source>
        <dbReference type="SAM" id="MobiDB-lite"/>
    </source>
</evidence>
<dbReference type="InterPro" id="IPR020904">
    <property type="entry name" value="Sc_DH/Rdtase_CS"/>
</dbReference>
<protein>
    <submittedName>
        <fullName evidence="4">SDR family oxidoreductase</fullName>
    </submittedName>
</protein>
<feature type="region of interest" description="Disordered" evidence="3">
    <location>
        <begin position="46"/>
        <end position="92"/>
    </location>
</feature>
<reference evidence="4 5" key="1">
    <citation type="submission" date="2019-04" db="EMBL/GenBank/DDBJ databases">
        <title>Phreatobacter aquaticus sp. nov.</title>
        <authorList>
            <person name="Choi A."/>
        </authorList>
    </citation>
    <scope>NUCLEOTIDE SEQUENCE [LARGE SCALE GENOMIC DNA]</scope>
    <source>
        <strain evidence="4 5">KCTC 52518</strain>
    </source>
</reference>
<accession>A0A4D7AUW2</accession>
<name>A0A4D7AUW2_9HYPH</name>
<evidence type="ECO:0000256" key="1">
    <source>
        <dbReference type="ARBA" id="ARBA00006484"/>
    </source>
</evidence>
<dbReference type="GO" id="GO:0016491">
    <property type="term" value="F:oxidoreductase activity"/>
    <property type="evidence" value="ECO:0007669"/>
    <property type="project" value="UniProtKB-KW"/>
</dbReference>
<dbReference type="InterPro" id="IPR002347">
    <property type="entry name" value="SDR_fam"/>
</dbReference>
<proteinExistence type="inferred from homology"/>
<dbReference type="PANTHER" id="PTHR24321">
    <property type="entry name" value="DEHYDROGENASES, SHORT CHAIN"/>
    <property type="match status" value="1"/>
</dbReference>
<dbReference type="EMBL" id="CP039690">
    <property type="protein sequence ID" value="QCI63395.1"/>
    <property type="molecule type" value="Genomic_DNA"/>
</dbReference>
<organism evidence="4 5">
    <name type="scientific">Phreatobacter stygius</name>
    <dbReference type="NCBI Taxonomy" id="1940610"/>
    <lineage>
        <taxon>Bacteria</taxon>
        <taxon>Pseudomonadati</taxon>
        <taxon>Pseudomonadota</taxon>
        <taxon>Alphaproteobacteria</taxon>
        <taxon>Hyphomicrobiales</taxon>
        <taxon>Phreatobacteraceae</taxon>
        <taxon>Phreatobacter</taxon>
    </lineage>
</organism>
<evidence type="ECO:0000313" key="5">
    <source>
        <dbReference type="Proteomes" id="UP000298781"/>
    </source>
</evidence>
<dbReference type="PRINTS" id="PR00080">
    <property type="entry name" value="SDRFAMILY"/>
</dbReference>
<feature type="compositionally biased region" description="Low complexity" evidence="3">
    <location>
        <begin position="59"/>
        <end position="71"/>
    </location>
</feature>
<dbReference type="KEGG" id="pstg:E8M01_03570"/>
<gene>
    <name evidence="4" type="ORF">E8M01_03570</name>
</gene>
<dbReference type="FunFam" id="3.40.50.720:FF:000084">
    <property type="entry name" value="Short-chain dehydrogenase reductase"/>
    <property type="match status" value="1"/>
</dbReference>
<dbReference type="SUPFAM" id="SSF51735">
    <property type="entry name" value="NAD(P)-binding Rossmann-fold domains"/>
    <property type="match status" value="1"/>
</dbReference>
<dbReference type="Pfam" id="PF13561">
    <property type="entry name" value="adh_short_C2"/>
    <property type="match status" value="1"/>
</dbReference>
<dbReference type="PANTHER" id="PTHR24321:SF8">
    <property type="entry name" value="ESTRADIOL 17-BETA-DEHYDROGENASE 8-RELATED"/>
    <property type="match status" value="1"/>
</dbReference>
<evidence type="ECO:0000313" key="4">
    <source>
        <dbReference type="EMBL" id="QCI63395.1"/>
    </source>
</evidence>
<keyword evidence="2" id="KW-0560">Oxidoreductase</keyword>
<dbReference type="InterPro" id="IPR036291">
    <property type="entry name" value="NAD(P)-bd_dom_sf"/>
</dbReference>
<dbReference type="Gene3D" id="3.40.50.720">
    <property type="entry name" value="NAD(P)-binding Rossmann-like Domain"/>
    <property type="match status" value="1"/>
</dbReference>
<sequence length="339" mass="35400">MAAATTCSPITSIVPVSWWNARPKWRSFSTTGRRVSSPARRISRTSRWSIAGARRRRAPGSSISRASPSGAKRSRWRAERSRAHGRRSRTSSMNLSGKVVVVTGAESGIGKAVALAASAAGADVVIAGIATEKLEDTAGEITRTGGRVVAVATDIRDAVAIARLFDAAEARFGRIDAAVANAGILGARKPIGEVTLADWQEVLAVNLTGTFNTVMEAARRLIAQGGGGSIIATGSSSALKPVTGLLPYVASKGGVHALMHALALELAPWRIRVNTLVPGTTATEATRAMPGYLDQVAQALPLGQVVEPEELARYVVFALSDAVPHLTGALLKLDSGRTL</sequence>
<dbReference type="PRINTS" id="PR00081">
    <property type="entry name" value="GDHRDH"/>
</dbReference>
<dbReference type="Proteomes" id="UP000298781">
    <property type="component" value="Chromosome"/>
</dbReference>
<comment type="similarity">
    <text evidence="1">Belongs to the short-chain dehydrogenases/reductases (SDR) family.</text>
</comment>
<dbReference type="AlphaFoldDB" id="A0A4D7AUW2"/>
<keyword evidence="5" id="KW-1185">Reference proteome</keyword>
<dbReference type="OrthoDB" id="7499742at2"/>
<evidence type="ECO:0000256" key="2">
    <source>
        <dbReference type="ARBA" id="ARBA00023002"/>
    </source>
</evidence>
<dbReference type="CDD" id="cd05233">
    <property type="entry name" value="SDR_c"/>
    <property type="match status" value="1"/>
</dbReference>
<dbReference type="PROSITE" id="PS00061">
    <property type="entry name" value="ADH_SHORT"/>
    <property type="match status" value="1"/>
</dbReference>